<organism evidence="1 2">
    <name type="scientific">Botryobasidium botryosum (strain FD-172 SS1)</name>
    <dbReference type="NCBI Taxonomy" id="930990"/>
    <lineage>
        <taxon>Eukaryota</taxon>
        <taxon>Fungi</taxon>
        <taxon>Dikarya</taxon>
        <taxon>Basidiomycota</taxon>
        <taxon>Agaricomycotina</taxon>
        <taxon>Agaricomycetes</taxon>
        <taxon>Cantharellales</taxon>
        <taxon>Botryobasidiaceae</taxon>
        <taxon>Botryobasidium</taxon>
    </lineage>
</organism>
<dbReference type="HOGENOM" id="CLU_2468748_0_0_1"/>
<evidence type="ECO:0000313" key="2">
    <source>
        <dbReference type="Proteomes" id="UP000027195"/>
    </source>
</evidence>
<reference evidence="2" key="1">
    <citation type="journal article" date="2014" name="Proc. Natl. Acad. Sci. U.S.A.">
        <title>Extensive sampling of basidiomycete genomes demonstrates inadequacy of the white-rot/brown-rot paradigm for wood decay fungi.</title>
        <authorList>
            <person name="Riley R."/>
            <person name="Salamov A.A."/>
            <person name="Brown D.W."/>
            <person name="Nagy L.G."/>
            <person name="Floudas D."/>
            <person name="Held B.W."/>
            <person name="Levasseur A."/>
            <person name="Lombard V."/>
            <person name="Morin E."/>
            <person name="Otillar R."/>
            <person name="Lindquist E.A."/>
            <person name="Sun H."/>
            <person name="LaButti K.M."/>
            <person name="Schmutz J."/>
            <person name="Jabbour D."/>
            <person name="Luo H."/>
            <person name="Baker S.E."/>
            <person name="Pisabarro A.G."/>
            <person name="Walton J.D."/>
            <person name="Blanchette R.A."/>
            <person name="Henrissat B."/>
            <person name="Martin F."/>
            <person name="Cullen D."/>
            <person name="Hibbett D.S."/>
            <person name="Grigoriev I.V."/>
        </authorList>
    </citation>
    <scope>NUCLEOTIDE SEQUENCE [LARGE SCALE GENOMIC DNA]</scope>
    <source>
        <strain evidence="2">FD-172 SS1</strain>
    </source>
</reference>
<sequence length="88" mass="9949">MNRGYKSLASGRFKVPSVLSERTDHQLLKATKSLTPLQHIYCSEYIDHLNLYMLLYYVPGGELFSHLHHAGHFTPNVTTSTMAESSLP</sequence>
<accession>A0A067MHY8</accession>
<dbReference type="InParanoid" id="A0A067MHY8"/>
<dbReference type="AlphaFoldDB" id="A0A067MHY8"/>
<keyword evidence="2" id="KW-1185">Reference proteome</keyword>
<dbReference type="Proteomes" id="UP000027195">
    <property type="component" value="Unassembled WGS sequence"/>
</dbReference>
<dbReference type="Gene3D" id="3.30.200.20">
    <property type="entry name" value="Phosphorylase Kinase, domain 1"/>
    <property type="match status" value="1"/>
</dbReference>
<dbReference type="EMBL" id="KL198033">
    <property type="protein sequence ID" value="KDQ15169.1"/>
    <property type="molecule type" value="Genomic_DNA"/>
</dbReference>
<dbReference type="OrthoDB" id="2156623at2759"/>
<evidence type="ECO:0008006" key="3">
    <source>
        <dbReference type="Google" id="ProtNLM"/>
    </source>
</evidence>
<gene>
    <name evidence="1" type="ORF">BOTBODRAFT_174017</name>
</gene>
<dbReference type="Gene3D" id="1.10.510.10">
    <property type="entry name" value="Transferase(Phosphotransferase) domain 1"/>
    <property type="match status" value="1"/>
</dbReference>
<protein>
    <recommendedName>
        <fullName evidence="3">Protein kinase domain-containing protein</fullName>
    </recommendedName>
</protein>
<name>A0A067MHY8_BOTB1</name>
<evidence type="ECO:0000313" key="1">
    <source>
        <dbReference type="EMBL" id="KDQ15169.1"/>
    </source>
</evidence>
<proteinExistence type="predicted"/>